<dbReference type="GO" id="GO:0032259">
    <property type="term" value="P:methylation"/>
    <property type="evidence" value="ECO:0007669"/>
    <property type="project" value="UniProtKB-KW"/>
</dbReference>
<sequence>MQRSQYIIIKQMTSAHTYWDTIYTTKNHEKVSWHQSQPTISLDWILNITNQNDAILDVGSGVSTLADNLLEKNYQHLSLLEISPMAIQTMKNRLENHLGQVHFYNENILTFQANIQFNLWHDRAVFHFLTHKKDQQTYLQKLKQHLKADGYFLLATFAPTGPKQCSELDIVRYDSNKITLLLGADFKLIKTTSEVHPHPDGSTQDFNYFLLQKT</sequence>
<dbReference type="PANTHER" id="PTHR12843">
    <property type="entry name" value="PROTEIN-LYSINE N-METHYLTRANSFERASE METTL10"/>
    <property type="match status" value="1"/>
</dbReference>
<dbReference type="Proteomes" id="UP000278334">
    <property type="component" value="Chromosome"/>
</dbReference>
<dbReference type="EMBL" id="CP024634">
    <property type="protein sequence ID" value="AYQ56562.1"/>
    <property type="molecule type" value="Genomic_DNA"/>
</dbReference>
<evidence type="ECO:0000313" key="2">
    <source>
        <dbReference type="EMBL" id="AYQ56562.1"/>
    </source>
</evidence>
<name>A0A3G3IM63_9GAMM</name>
<dbReference type="InterPro" id="IPR025714">
    <property type="entry name" value="Methyltranfer_dom"/>
</dbReference>
<gene>
    <name evidence="2" type="ORF">MS2017_0840</name>
</gene>
<dbReference type="KEGG" id="bthg:MS2017_0840"/>
<feature type="domain" description="Methyltransferase" evidence="1">
    <location>
        <begin position="51"/>
        <end position="158"/>
    </location>
</feature>
<organism evidence="2 3">
    <name type="scientific">Bathymodiolus thermophilus thioautotrophic gill symbiont</name>
    <dbReference type="NCBI Taxonomy" id="2360"/>
    <lineage>
        <taxon>Bacteria</taxon>
        <taxon>Pseudomonadati</taxon>
        <taxon>Pseudomonadota</taxon>
        <taxon>Gammaproteobacteria</taxon>
        <taxon>sulfur-oxidizing symbionts</taxon>
    </lineage>
</organism>
<keyword evidence="2" id="KW-0808">Transferase</keyword>
<proteinExistence type="predicted"/>
<dbReference type="Pfam" id="PF13847">
    <property type="entry name" value="Methyltransf_31"/>
    <property type="match status" value="1"/>
</dbReference>
<dbReference type="SUPFAM" id="SSF53335">
    <property type="entry name" value="S-adenosyl-L-methionine-dependent methyltransferases"/>
    <property type="match status" value="1"/>
</dbReference>
<dbReference type="InterPro" id="IPR029063">
    <property type="entry name" value="SAM-dependent_MTases_sf"/>
</dbReference>
<dbReference type="AlphaFoldDB" id="A0A3G3IM63"/>
<protein>
    <submittedName>
        <fullName evidence="2">SAM-dependent methyltransferase</fullName>
    </submittedName>
</protein>
<dbReference type="CDD" id="cd02440">
    <property type="entry name" value="AdoMet_MTases"/>
    <property type="match status" value="1"/>
</dbReference>
<dbReference type="PANTHER" id="PTHR12843:SF5">
    <property type="entry name" value="EEF1A LYSINE METHYLTRANSFERASE 2"/>
    <property type="match status" value="1"/>
</dbReference>
<dbReference type="GO" id="GO:0008168">
    <property type="term" value="F:methyltransferase activity"/>
    <property type="evidence" value="ECO:0007669"/>
    <property type="project" value="UniProtKB-KW"/>
</dbReference>
<evidence type="ECO:0000313" key="3">
    <source>
        <dbReference type="Proteomes" id="UP000278334"/>
    </source>
</evidence>
<keyword evidence="2" id="KW-0489">Methyltransferase</keyword>
<dbReference type="Gene3D" id="3.40.50.150">
    <property type="entry name" value="Vaccinia Virus protein VP39"/>
    <property type="match status" value="1"/>
</dbReference>
<evidence type="ECO:0000259" key="1">
    <source>
        <dbReference type="Pfam" id="PF13847"/>
    </source>
</evidence>
<accession>A0A3G3IM63</accession>
<reference evidence="2 3" key="1">
    <citation type="submission" date="2017-11" db="EMBL/GenBank/DDBJ databases">
        <title>Genome sequence of the bacterial symbiont EPR9N from a vent mussel Bathymodiolus thermophilus.</title>
        <authorList>
            <person name="Won Y.-J."/>
        </authorList>
    </citation>
    <scope>NUCLEOTIDE SEQUENCE [LARGE SCALE GENOMIC DNA]</scope>
    <source>
        <strain evidence="2 3">EPR9N</strain>
    </source>
</reference>